<evidence type="ECO:0000313" key="6">
    <source>
        <dbReference type="EMBL" id="MBB4621963.1"/>
    </source>
</evidence>
<evidence type="ECO:0000256" key="1">
    <source>
        <dbReference type="ARBA" id="ARBA00009865"/>
    </source>
</evidence>
<dbReference type="InterPro" id="IPR006710">
    <property type="entry name" value="Glyco_hydro_43"/>
</dbReference>
<evidence type="ECO:0000256" key="4">
    <source>
        <dbReference type="RuleBase" id="RU361187"/>
    </source>
</evidence>
<dbReference type="PANTHER" id="PTHR22925">
    <property type="entry name" value="GLYCOSYL HYDROLASE 43 FAMILY MEMBER"/>
    <property type="match status" value="1"/>
</dbReference>
<sequence>MKKGQIIQLCILLFAVAFVSCKSKTGAEQAGGVFTPGELWPDNNGTHINAHGGGILHAGDTYYWFGEHKTEGTAGNNALVGVHCYSSKDLYNWKDEGIALSVVADDSTHNIAKGCILERPKVIYNKKNNKYVMWFHLEPKGAGYSGALSGIAVSDRAVGPYTFLRAVRPNAGHWPINVQDIHKQRVPESDRSQFTGGSLPAHPDSLNLLGRDMEGGQMARDMNLFVDEDGKAYHIYSSEENSTLHISQLTDDYTGYSGAYARFFPGRFMEAPAMFKRDGKYYLIMSGCTGWAPNAGRSAVASSVWGPWEELENPFAGADADLSFHSQSTYVLPVPGKPGQFIYMGDRWTPDNAIDGRYIWLPIRFDGDQPVIEWRDKWSY</sequence>
<proteinExistence type="inferred from homology"/>
<dbReference type="InterPro" id="IPR023296">
    <property type="entry name" value="Glyco_hydro_beta-prop_sf"/>
</dbReference>
<keyword evidence="2 4" id="KW-0378">Hydrolase</keyword>
<keyword evidence="7" id="KW-1185">Reference proteome</keyword>
<comment type="caution">
    <text evidence="6">The sequence shown here is derived from an EMBL/GenBank/DDBJ whole genome shotgun (WGS) entry which is preliminary data.</text>
</comment>
<dbReference type="Pfam" id="PF04616">
    <property type="entry name" value="Glyco_hydro_43"/>
    <property type="match status" value="1"/>
</dbReference>
<evidence type="ECO:0000256" key="5">
    <source>
        <dbReference type="SAM" id="SignalP"/>
    </source>
</evidence>
<dbReference type="Gene3D" id="2.115.10.20">
    <property type="entry name" value="Glycosyl hydrolase domain, family 43"/>
    <property type="match status" value="1"/>
</dbReference>
<dbReference type="SUPFAM" id="SSF75005">
    <property type="entry name" value="Arabinanase/levansucrase/invertase"/>
    <property type="match status" value="1"/>
</dbReference>
<keyword evidence="5" id="KW-0732">Signal</keyword>
<dbReference type="PROSITE" id="PS51257">
    <property type="entry name" value="PROKAR_LIPOPROTEIN"/>
    <property type="match status" value="1"/>
</dbReference>
<dbReference type="RefSeq" id="WP_183670310.1">
    <property type="nucleotide sequence ID" value="NZ_BMPB01000001.1"/>
</dbReference>
<keyword evidence="3 4" id="KW-0326">Glycosidase</keyword>
<accession>A0ABR6KKD0</accession>
<dbReference type="CDD" id="cd18825">
    <property type="entry name" value="GH43_CtGH43-like"/>
    <property type="match status" value="1"/>
</dbReference>
<gene>
    <name evidence="6" type="ORF">GGQ57_001860</name>
</gene>
<evidence type="ECO:0000256" key="2">
    <source>
        <dbReference type="ARBA" id="ARBA00022801"/>
    </source>
</evidence>
<organism evidence="6 7">
    <name type="scientific">Parabacteroides faecis</name>
    <dbReference type="NCBI Taxonomy" id="1217282"/>
    <lineage>
        <taxon>Bacteria</taxon>
        <taxon>Pseudomonadati</taxon>
        <taxon>Bacteroidota</taxon>
        <taxon>Bacteroidia</taxon>
        <taxon>Bacteroidales</taxon>
        <taxon>Tannerellaceae</taxon>
        <taxon>Parabacteroides</taxon>
    </lineage>
</organism>
<feature type="chain" id="PRO_5045635450" evidence="5">
    <location>
        <begin position="20"/>
        <end position="380"/>
    </location>
</feature>
<feature type="signal peptide" evidence="5">
    <location>
        <begin position="1"/>
        <end position="19"/>
    </location>
</feature>
<name>A0ABR6KKD0_9BACT</name>
<comment type="similarity">
    <text evidence="1 4">Belongs to the glycosyl hydrolase 43 family.</text>
</comment>
<dbReference type="Proteomes" id="UP000533637">
    <property type="component" value="Unassembled WGS sequence"/>
</dbReference>
<reference evidence="6 7" key="1">
    <citation type="submission" date="2020-08" db="EMBL/GenBank/DDBJ databases">
        <title>Genomic Encyclopedia of Type Strains, Phase IV (KMG-IV): sequencing the most valuable type-strain genomes for metagenomic binning, comparative biology and taxonomic classification.</title>
        <authorList>
            <person name="Goeker M."/>
        </authorList>
    </citation>
    <scope>NUCLEOTIDE SEQUENCE [LARGE SCALE GENOMIC DNA]</scope>
    <source>
        <strain evidence="6 7">DSM 102983</strain>
    </source>
</reference>
<protein>
    <submittedName>
        <fullName evidence="6">Beta-xylosidase</fullName>
    </submittedName>
</protein>
<dbReference type="PANTHER" id="PTHR22925:SF3">
    <property type="entry name" value="GLYCOSYL HYDROLASE FAMILY PROTEIN 43"/>
    <property type="match status" value="1"/>
</dbReference>
<evidence type="ECO:0000313" key="7">
    <source>
        <dbReference type="Proteomes" id="UP000533637"/>
    </source>
</evidence>
<evidence type="ECO:0000256" key="3">
    <source>
        <dbReference type="ARBA" id="ARBA00023295"/>
    </source>
</evidence>
<dbReference type="EMBL" id="JACHOC010000003">
    <property type="protein sequence ID" value="MBB4621963.1"/>
    <property type="molecule type" value="Genomic_DNA"/>
</dbReference>